<evidence type="ECO:0000313" key="9">
    <source>
        <dbReference type="Proteomes" id="UP001172457"/>
    </source>
</evidence>
<feature type="domain" description="ABC transmembrane type-1" evidence="7">
    <location>
        <begin position="60"/>
        <end position="180"/>
    </location>
</feature>
<dbReference type="PANTHER" id="PTHR24222">
    <property type="entry name" value="ABC TRANSPORTER B FAMILY"/>
    <property type="match status" value="1"/>
</dbReference>
<keyword evidence="3 6" id="KW-1133">Transmembrane helix</keyword>
<evidence type="ECO:0000256" key="6">
    <source>
        <dbReference type="SAM" id="Phobius"/>
    </source>
</evidence>
<evidence type="ECO:0000259" key="7">
    <source>
        <dbReference type="PROSITE" id="PS50929"/>
    </source>
</evidence>
<evidence type="ECO:0000256" key="3">
    <source>
        <dbReference type="ARBA" id="ARBA00022989"/>
    </source>
</evidence>
<comment type="caution">
    <text evidence="8">The sequence shown here is derived from an EMBL/GenBank/DDBJ whole genome shotgun (WGS) entry which is preliminary data.</text>
</comment>
<feature type="transmembrane region" description="Helical" evidence="6">
    <location>
        <begin position="107"/>
        <end position="127"/>
    </location>
</feature>
<reference evidence="8" key="1">
    <citation type="submission" date="2023-03" db="EMBL/GenBank/DDBJ databases">
        <title>Chromosome-scale reference genome and RAD-based genetic map of yellow starthistle (Centaurea solstitialis) reveal putative structural variation and QTLs associated with invader traits.</title>
        <authorList>
            <person name="Reatini B."/>
            <person name="Cang F.A."/>
            <person name="Jiang Q."/>
            <person name="Mckibben M.T.W."/>
            <person name="Barker M.S."/>
            <person name="Rieseberg L.H."/>
            <person name="Dlugosch K.M."/>
        </authorList>
    </citation>
    <scope>NUCLEOTIDE SEQUENCE</scope>
    <source>
        <strain evidence="8">CAN-66</strain>
        <tissue evidence="8">Leaf</tissue>
    </source>
</reference>
<sequence>MSNSGGSKEKEKASTSGSIGGDGVQPRVEKKEKEAKESTDTVPFHKLFAFADSADHMLMIAGTLGAIGNGICMPLMTILFGDLIDSFGQNQNNNDVVRVVSKVSLKFVYLAIGAGFASFLQVAMWMVTGERQAARIRNLYLKTILRQDVSFFDKETNTGEVVGRMSGDTVLIQDAMGRRLENSHSYWQHLWEAL</sequence>
<name>A0AA38T1I8_9ASTR</name>
<evidence type="ECO:0000256" key="4">
    <source>
        <dbReference type="ARBA" id="ARBA00023136"/>
    </source>
</evidence>
<dbReference type="InterPro" id="IPR011527">
    <property type="entry name" value="ABC1_TM_dom"/>
</dbReference>
<keyword evidence="9" id="KW-1185">Reference proteome</keyword>
<dbReference type="SUPFAM" id="SSF90123">
    <property type="entry name" value="ABC transporter transmembrane region"/>
    <property type="match status" value="1"/>
</dbReference>
<accession>A0AA38T1I8</accession>
<protein>
    <recommendedName>
        <fullName evidence="7">ABC transmembrane type-1 domain-containing protein</fullName>
    </recommendedName>
</protein>
<dbReference type="PROSITE" id="PS50929">
    <property type="entry name" value="ABC_TM1F"/>
    <property type="match status" value="1"/>
</dbReference>
<proteinExistence type="predicted"/>
<evidence type="ECO:0000256" key="2">
    <source>
        <dbReference type="ARBA" id="ARBA00022692"/>
    </source>
</evidence>
<dbReference type="GO" id="GO:0005886">
    <property type="term" value="C:plasma membrane"/>
    <property type="evidence" value="ECO:0007669"/>
    <property type="project" value="TreeGrafter"/>
</dbReference>
<feature type="region of interest" description="Disordered" evidence="5">
    <location>
        <begin position="1"/>
        <end position="37"/>
    </location>
</feature>
<dbReference type="AlphaFoldDB" id="A0AA38T1I8"/>
<comment type="subcellular location">
    <subcellularLocation>
        <location evidence="1">Membrane</location>
        <topology evidence="1">Multi-pass membrane protein</topology>
    </subcellularLocation>
</comment>
<dbReference type="GO" id="GO:0140359">
    <property type="term" value="F:ABC-type transporter activity"/>
    <property type="evidence" value="ECO:0007669"/>
    <property type="project" value="InterPro"/>
</dbReference>
<dbReference type="GO" id="GO:0005524">
    <property type="term" value="F:ATP binding"/>
    <property type="evidence" value="ECO:0007669"/>
    <property type="project" value="InterPro"/>
</dbReference>
<evidence type="ECO:0000256" key="1">
    <source>
        <dbReference type="ARBA" id="ARBA00004141"/>
    </source>
</evidence>
<gene>
    <name evidence="8" type="ORF">OSB04_022839</name>
</gene>
<dbReference type="Proteomes" id="UP001172457">
    <property type="component" value="Chromosome 6"/>
</dbReference>
<dbReference type="PANTHER" id="PTHR24222:SF63">
    <property type="entry name" value="ATP BINDING CASSETTE SUBFAMILY B"/>
    <property type="match status" value="1"/>
</dbReference>
<keyword evidence="4 6" id="KW-0472">Membrane</keyword>
<keyword evidence="2 6" id="KW-0812">Transmembrane</keyword>
<dbReference type="InterPro" id="IPR036640">
    <property type="entry name" value="ABC1_TM_sf"/>
</dbReference>
<feature type="transmembrane region" description="Helical" evidence="6">
    <location>
        <begin position="57"/>
        <end position="80"/>
    </location>
</feature>
<organism evidence="8 9">
    <name type="scientific">Centaurea solstitialis</name>
    <name type="common">yellow star-thistle</name>
    <dbReference type="NCBI Taxonomy" id="347529"/>
    <lineage>
        <taxon>Eukaryota</taxon>
        <taxon>Viridiplantae</taxon>
        <taxon>Streptophyta</taxon>
        <taxon>Embryophyta</taxon>
        <taxon>Tracheophyta</taxon>
        <taxon>Spermatophyta</taxon>
        <taxon>Magnoliopsida</taxon>
        <taxon>eudicotyledons</taxon>
        <taxon>Gunneridae</taxon>
        <taxon>Pentapetalae</taxon>
        <taxon>asterids</taxon>
        <taxon>campanulids</taxon>
        <taxon>Asterales</taxon>
        <taxon>Asteraceae</taxon>
        <taxon>Carduoideae</taxon>
        <taxon>Cardueae</taxon>
        <taxon>Centaureinae</taxon>
        <taxon>Centaurea</taxon>
    </lineage>
</organism>
<feature type="compositionally biased region" description="Basic and acidic residues" evidence="5">
    <location>
        <begin position="27"/>
        <end position="37"/>
    </location>
</feature>
<dbReference type="InterPro" id="IPR039421">
    <property type="entry name" value="Type_1_exporter"/>
</dbReference>
<dbReference type="EMBL" id="JARYMX010000006">
    <property type="protein sequence ID" value="KAJ9543132.1"/>
    <property type="molecule type" value="Genomic_DNA"/>
</dbReference>
<evidence type="ECO:0000256" key="5">
    <source>
        <dbReference type="SAM" id="MobiDB-lite"/>
    </source>
</evidence>
<dbReference type="Pfam" id="PF00664">
    <property type="entry name" value="ABC_membrane"/>
    <property type="match status" value="1"/>
</dbReference>
<evidence type="ECO:0000313" key="8">
    <source>
        <dbReference type="EMBL" id="KAJ9543132.1"/>
    </source>
</evidence>
<dbReference type="Gene3D" id="1.20.1560.10">
    <property type="entry name" value="ABC transporter type 1, transmembrane domain"/>
    <property type="match status" value="1"/>
</dbReference>